<dbReference type="GO" id="GO:0005840">
    <property type="term" value="C:ribosome"/>
    <property type="evidence" value="ECO:0007669"/>
    <property type="project" value="UniProtKB-KW"/>
</dbReference>
<dbReference type="EMBL" id="VSIX01000040">
    <property type="protein sequence ID" value="TYB31318.1"/>
    <property type="molecule type" value="Genomic_DNA"/>
</dbReference>
<evidence type="ECO:0000313" key="5">
    <source>
        <dbReference type="EMBL" id="TYB31318.1"/>
    </source>
</evidence>
<dbReference type="SUPFAM" id="SSF53137">
    <property type="entry name" value="Translational machinery components"/>
    <property type="match status" value="1"/>
</dbReference>
<dbReference type="HAMAP" id="MF_01310">
    <property type="entry name" value="Ribosomal_uS11"/>
    <property type="match status" value="1"/>
</dbReference>
<dbReference type="InterPro" id="IPR001971">
    <property type="entry name" value="Ribosomal_uS11"/>
</dbReference>
<dbReference type="Gene3D" id="3.30.420.80">
    <property type="entry name" value="Ribosomal protein S11"/>
    <property type="match status" value="1"/>
</dbReference>
<evidence type="ECO:0000256" key="2">
    <source>
        <dbReference type="ARBA" id="ARBA00022980"/>
    </source>
</evidence>
<dbReference type="Proteomes" id="UP000324143">
    <property type="component" value="Unassembled WGS sequence"/>
</dbReference>
<dbReference type="NCBIfam" id="NF003698">
    <property type="entry name" value="PRK05309.1"/>
    <property type="match status" value="1"/>
</dbReference>
<keyword evidence="4" id="KW-0694">RNA-binding</keyword>
<gene>
    <name evidence="4 5" type="primary">rpsK</name>
    <name evidence="5" type="ORF">FXF47_04745</name>
</gene>
<comment type="caution">
    <text evidence="5">The sequence shown here is derived from an EMBL/GenBank/DDBJ whole genome shotgun (WGS) entry which is preliminary data.</text>
</comment>
<keyword evidence="2 4" id="KW-0689">Ribosomal protein</keyword>
<dbReference type="InterPro" id="IPR036967">
    <property type="entry name" value="Ribosomal_uS11_sf"/>
</dbReference>
<comment type="function">
    <text evidence="4">Located on the platform of the 30S subunit, it bridges several disparate RNA helices of the 16S rRNA. Forms part of the Shine-Dalgarno cleft in the 70S ribosome.</text>
</comment>
<comment type="subunit">
    <text evidence="4">Part of the 30S ribosomal subunit. Interacts with proteins S7 and S18. Binds to IF-3.</text>
</comment>
<dbReference type="GO" id="GO:0019843">
    <property type="term" value="F:rRNA binding"/>
    <property type="evidence" value="ECO:0007669"/>
    <property type="project" value="UniProtKB-UniRule"/>
</dbReference>
<dbReference type="Pfam" id="PF00411">
    <property type="entry name" value="Ribosomal_S11"/>
    <property type="match status" value="1"/>
</dbReference>
<dbReference type="GO" id="GO:0003735">
    <property type="term" value="F:structural constituent of ribosome"/>
    <property type="evidence" value="ECO:0007669"/>
    <property type="project" value="InterPro"/>
</dbReference>
<evidence type="ECO:0000256" key="1">
    <source>
        <dbReference type="ARBA" id="ARBA00006194"/>
    </source>
</evidence>
<proteinExistence type="inferred from homology"/>
<comment type="similarity">
    <text evidence="1 4">Belongs to the universal ribosomal protein uS11 family.</text>
</comment>
<keyword evidence="4" id="KW-0699">rRNA-binding</keyword>
<dbReference type="PANTHER" id="PTHR11759">
    <property type="entry name" value="40S RIBOSOMAL PROTEIN S14/30S RIBOSOMAL PROTEIN S11"/>
    <property type="match status" value="1"/>
</dbReference>
<sequence>MARGISRARKKRLRSRVDFAYARIKATFNNTLLTIIDKEGNVLTWESGGSQGYRGSKKSTPFAARLAAEQCVEFMEEIGVKSMEITYKGPGPGREPAIRTFKNSSIKLVGIKDETPRPYNGCKTKKQN</sequence>
<protein>
    <recommendedName>
        <fullName evidence="4">Small ribosomal subunit protein uS11</fullName>
    </recommendedName>
</protein>
<dbReference type="GO" id="GO:1990904">
    <property type="term" value="C:ribonucleoprotein complex"/>
    <property type="evidence" value="ECO:0007669"/>
    <property type="project" value="UniProtKB-KW"/>
</dbReference>
<keyword evidence="3 4" id="KW-0687">Ribonucleoprotein</keyword>
<dbReference type="PIRSF" id="PIRSF002131">
    <property type="entry name" value="Ribosomal_S11"/>
    <property type="match status" value="1"/>
</dbReference>
<keyword evidence="6" id="KW-1185">Reference proteome</keyword>
<evidence type="ECO:0000256" key="4">
    <source>
        <dbReference type="HAMAP-Rule" id="MF_01310"/>
    </source>
</evidence>
<evidence type="ECO:0000256" key="3">
    <source>
        <dbReference type="ARBA" id="ARBA00023274"/>
    </source>
</evidence>
<evidence type="ECO:0000313" key="6">
    <source>
        <dbReference type="Proteomes" id="UP000324143"/>
    </source>
</evidence>
<dbReference type="AlphaFoldDB" id="A0A5D0MJD5"/>
<name>A0A5D0MJD5_9BACT</name>
<reference evidence="5" key="1">
    <citation type="submission" date="2019-08" db="EMBL/GenBank/DDBJ databases">
        <title>Genomic characterization of a novel candidate phylum (ARYD3) from a high temperature, high salinity tertiary oil reservoir in north central Oklahoma, USA.</title>
        <authorList>
            <person name="Youssef N.H."/>
            <person name="Yadav A."/>
            <person name="Elshahed M.S."/>
        </authorList>
    </citation>
    <scope>NUCLEOTIDE SEQUENCE [LARGE SCALE GENOMIC DNA]</scope>
    <source>
        <strain evidence="5">ARYD3</strain>
    </source>
</reference>
<organism evidence="5 6">
    <name type="scientific">Candidatus Mcinerneyibacterium aminivorans</name>
    <dbReference type="NCBI Taxonomy" id="2703815"/>
    <lineage>
        <taxon>Bacteria</taxon>
        <taxon>Candidatus Macinerneyibacteriota</taxon>
        <taxon>Candidatus Mcinerneyibacteria</taxon>
        <taxon>Candidatus Mcinerneyibacteriales</taxon>
        <taxon>Candidatus Mcinerneyibacteriaceae</taxon>
        <taxon>Candidatus Mcinerneyibacterium</taxon>
    </lineage>
</organism>
<dbReference type="GO" id="GO:0006412">
    <property type="term" value="P:translation"/>
    <property type="evidence" value="ECO:0007669"/>
    <property type="project" value="UniProtKB-UniRule"/>
</dbReference>
<accession>A0A5D0MJD5</accession>